<dbReference type="InterPro" id="IPR052606">
    <property type="entry name" value="DnaJ_domain_protein"/>
</dbReference>
<dbReference type="Gene3D" id="1.10.10.60">
    <property type="entry name" value="Homeodomain-like"/>
    <property type="match status" value="2"/>
</dbReference>
<feature type="coiled-coil region" evidence="7">
    <location>
        <begin position="60"/>
        <end position="102"/>
    </location>
</feature>
<dbReference type="PANTHER" id="PTHR44653:SF2">
    <property type="entry name" value="DNAJ HOMOLOG SUBFAMILY C MEMBER 1"/>
    <property type="match status" value="1"/>
</dbReference>
<dbReference type="SMART" id="SM00717">
    <property type="entry name" value="SANT"/>
    <property type="match status" value="2"/>
</dbReference>
<keyword evidence="2" id="KW-0812">Transmembrane</keyword>
<dbReference type="AlphaFoldDB" id="E9HLF3"/>
<keyword evidence="3" id="KW-0732">Signal</keyword>
<dbReference type="CDD" id="cd00167">
    <property type="entry name" value="SANT"/>
    <property type="match status" value="2"/>
</dbReference>
<dbReference type="PROSITE" id="PS50090">
    <property type="entry name" value="MYB_LIKE"/>
    <property type="match status" value="2"/>
</dbReference>
<gene>
    <name evidence="10" type="ORF">DAPPUDRAFT_261672</name>
</gene>
<dbReference type="InterPro" id="IPR009057">
    <property type="entry name" value="Homeodomain-like_sf"/>
</dbReference>
<feature type="region of interest" description="Disordered" evidence="8">
    <location>
        <begin position="251"/>
        <end position="277"/>
    </location>
</feature>
<evidence type="ECO:0000313" key="10">
    <source>
        <dbReference type="EMBL" id="EFX67443.1"/>
    </source>
</evidence>
<dbReference type="FunCoup" id="E9HLF3">
    <property type="interactions" value="1164"/>
</dbReference>
<dbReference type="OrthoDB" id="1420887at2759"/>
<organism evidence="10 11">
    <name type="scientific">Daphnia pulex</name>
    <name type="common">Water flea</name>
    <dbReference type="NCBI Taxonomy" id="6669"/>
    <lineage>
        <taxon>Eukaryota</taxon>
        <taxon>Metazoa</taxon>
        <taxon>Ecdysozoa</taxon>
        <taxon>Arthropoda</taxon>
        <taxon>Crustacea</taxon>
        <taxon>Branchiopoda</taxon>
        <taxon>Diplostraca</taxon>
        <taxon>Cladocera</taxon>
        <taxon>Anomopoda</taxon>
        <taxon>Daphniidae</taxon>
        <taxon>Daphnia</taxon>
    </lineage>
</organism>
<dbReference type="Proteomes" id="UP000000305">
    <property type="component" value="Unassembled WGS sequence"/>
</dbReference>
<evidence type="ECO:0000256" key="4">
    <source>
        <dbReference type="ARBA" id="ARBA00022989"/>
    </source>
</evidence>
<protein>
    <recommendedName>
        <fullName evidence="9">Myb-like domain-containing protein</fullName>
    </recommendedName>
</protein>
<dbReference type="HOGENOM" id="CLU_1005633_0_0_1"/>
<comment type="subcellular location">
    <subcellularLocation>
        <location evidence="6">Endomembrane system</location>
        <topology evidence="6">Single-pass membrane protein</topology>
    </subcellularLocation>
    <subcellularLocation>
        <location evidence="1">Nucleus</location>
    </subcellularLocation>
</comment>
<evidence type="ECO:0000256" key="8">
    <source>
        <dbReference type="SAM" id="MobiDB-lite"/>
    </source>
</evidence>
<dbReference type="GO" id="GO:0005634">
    <property type="term" value="C:nucleus"/>
    <property type="evidence" value="ECO:0007669"/>
    <property type="project" value="UniProtKB-SubCell"/>
</dbReference>
<dbReference type="Pfam" id="PF23082">
    <property type="entry name" value="Myb_DNA-binding_2"/>
    <property type="match status" value="1"/>
</dbReference>
<evidence type="ECO:0000259" key="9">
    <source>
        <dbReference type="PROSITE" id="PS50090"/>
    </source>
</evidence>
<accession>E9HLF3</accession>
<evidence type="ECO:0000256" key="2">
    <source>
        <dbReference type="ARBA" id="ARBA00022692"/>
    </source>
</evidence>
<keyword evidence="11" id="KW-1185">Reference proteome</keyword>
<dbReference type="KEGG" id="dpx:DAPPUDRAFT_261672"/>
<evidence type="ECO:0000256" key="3">
    <source>
        <dbReference type="ARBA" id="ARBA00022729"/>
    </source>
</evidence>
<feature type="domain" description="Myb-like" evidence="9">
    <location>
        <begin position="196"/>
        <end position="242"/>
    </location>
</feature>
<keyword evidence="7" id="KW-0175">Coiled coil</keyword>
<evidence type="ECO:0000256" key="6">
    <source>
        <dbReference type="ARBA" id="ARBA00037847"/>
    </source>
</evidence>
<reference evidence="10 11" key="1">
    <citation type="journal article" date="2011" name="Science">
        <title>The ecoresponsive genome of Daphnia pulex.</title>
        <authorList>
            <person name="Colbourne J.K."/>
            <person name="Pfrender M.E."/>
            <person name="Gilbert D."/>
            <person name="Thomas W.K."/>
            <person name="Tucker A."/>
            <person name="Oakley T.H."/>
            <person name="Tokishita S."/>
            <person name="Aerts A."/>
            <person name="Arnold G.J."/>
            <person name="Basu M.K."/>
            <person name="Bauer D.J."/>
            <person name="Caceres C.E."/>
            <person name="Carmel L."/>
            <person name="Casola C."/>
            <person name="Choi J.H."/>
            <person name="Detter J.C."/>
            <person name="Dong Q."/>
            <person name="Dusheyko S."/>
            <person name="Eads B.D."/>
            <person name="Frohlich T."/>
            <person name="Geiler-Samerotte K.A."/>
            <person name="Gerlach D."/>
            <person name="Hatcher P."/>
            <person name="Jogdeo S."/>
            <person name="Krijgsveld J."/>
            <person name="Kriventseva E.V."/>
            <person name="Kultz D."/>
            <person name="Laforsch C."/>
            <person name="Lindquist E."/>
            <person name="Lopez J."/>
            <person name="Manak J.R."/>
            <person name="Muller J."/>
            <person name="Pangilinan J."/>
            <person name="Patwardhan R.P."/>
            <person name="Pitluck S."/>
            <person name="Pritham E.J."/>
            <person name="Rechtsteiner A."/>
            <person name="Rho M."/>
            <person name="Rogozin I.B."/>
            <person name="Sakarya O."/>
            <person name="Salamov A."/>
            <person name="Schaack S."/>
            <person name="Shapiro H."/>
            <person name="Shiga Y."/>
            <person name="Skalitzky C."/>
            <person name="Smith Z."/>
            <person name="Souvorov A."/>
            <person name="Sung W."/>
            <person name="Tang Z."/>
            <person name="Tsuchiya D."/>
            <person name="Tu H."/>
            <person name="Vos H."/>
            <person name="Wang M."/>
            <person name="Wolf Y.I."/>
            <person name="Yamagata H."/>
            <person name="Yamada T."/>
            <person name="Ye Y."/>
            <person name="Shaw J.R."/>
            <person name="Andrews J."/>
            <person name="Crease T.J."/>
            <person name="Tang H."/>
            <person name="Lucas S.M."/>
            <person name="Robertson H.M."/>
            <person name="Bork P."/>
            <person name="Koonin E.V."/>
            <person name="Zdobnov E.M."/>
            <person name="Grigoriev I.V."/>
            <person name="Lynch M."/>
            <person name="Boore J.L."/>
        </authorList>
    </citation>
    <scope>NUCLEOTIDE SEQUENCE [LARGE SCALE GENOMIC DNA]</scope>
</reference>
<feature type="compositionally biased region" description="Basic and acidic residues" evidence="8">
    <location>
        <begin position="251"/>
        <end position="260"/>
    </location>
</feature>
<evidence type="ECO:0000256" key="1">
    <source>
        <dbReference type="ARBA" id="ARBA00004123"/>
    </source>
</evidence>
<name>E9HLF3_DAPPU</name>
<evidence type="ECO:0000256" key="5">
    <source>
        <dbReference type="ARBA" id="ARBA00023136"/>
    </source>
</evidence>
<dbReference type="InParanoid" id="E9HLF3"/>
<keyword evidence="5" id="KW-0472">Membrane</keyword>
<dbReference type="EMBL" id="GL732678">
    <property type="protein sequence ID" value="EFX67443.1"/>
    <property type="molecule type" value="Genomic_DNA"/>
</dbReference>
<dbReference type="GO" id="GO:0012505">
    <property type="term" value="C:endomembrane system"/>
    <property type="evidence" value="ECO:0007669"/>
    <property type="project" value="UniProtKB-SubCell"/>
</dbReference>
<dbReference type="STRING" id="6669.E9HLF3"/>
<sequence>MKKLQKEIKKKKLKTNEVEIEEKLDKLYVIPKPSYKNTLPIQIFNMIISLPVAIRWLVKYKEEKRKEAEAKKEQDRLDAEEEELIKEEMEREKEMKKSYRRKRAAPLPSYSGAAEERVFEVAVDAASQGEEKPVVPLNTGPWTDEDLTELAKLMKKYPVGTTERWEKIAEALNRSVTEANYGIEGVEEQTPGSCGWTQKQQKSLETALACYTKGCSERWERIAKAVPDKTKEECMMRLKYLSDLVKKKKHMEEEKLRAEQEPTQLNEKQDSETIQTT</sequence>
<proteinExistence type="predicted"/>
<evidence type="ECO:0000256" key="7">
    <source>
        <dbReference type="SAM" id="Coils"/>
    </source>
</evidence>
<keyword evidence="4" id="KW-1133">Transmembrane helix</keyword>
<feature type="compositionally biased region" description="Polar residues" evidence="8">
    <location>
        <begin position="261"/>
        <end position="277"/>
    </location>
</feature>
<dbReference type="SUPFAM" id="SSF46689">
    <property type="entry name" value="Homeodomain-like"/>
    <property type="match status" value="2"/>
</dbReference>
<dbReference type="eggNOG" id="KOG0724">
    <property type="taxonomic scope" value="Eukaryota"/>
</dbReference>
<evidence type="ECO:0000313" key="11">
    <source>
        <dbReference type="Proteomes" id="UP000000305"/>
    </source>
</evidence>
<dbReference type="PhylomeDB" id="E9HLF3"/>
<dbReference type="PANTHER" id="PTHR44653">
    <property type="entry name" value="DNAJ HOMOLOG SUBFAMILY C MEMBER 1"/>
    <property type="match status" value="1"/>
</dbReference>
<feature type="domain" description="Myb-like" evidence="9">
    <location>
        <begin position="137"/>
        <end position="175"/>
    </location>
</feature>
<dbReference type="InterPro" id="IPR001005">
    <property type="entry name" value="SANT/Myb"/>
</dbReference>